<sequence length="191" mass="22740">MKKYQQEYNTPYQLKFPIEIEKIIETTDPVYTFCEVIDHIDLNKYLTTEERRTGRPRYDEKTLLKVILFAFMENGYESLRKIEKLCKTDIRFMWLLQDEPPPSHMTIDNFMNNVLNGKIEEIFADINAYIFEQENVDMDHVYIDGTKITANANKYSWVWKKSCEKNRVKVFAKITELLSEINKRIAAFGVK</sequence>
<dbReference type="PANTHER" id="PTHR33408">
    <property type="entry name" value="TRANSPOSASE"/>
    <property type="match status" value="1"/>
</dbReference>
<dbReference type="Proteomes" id="UP001206236">
    <property type="component" value="Unassembled WGS sequence"/>
</dbReference>
<evidence type="ECO:0000313" key="3">
    <source>
        <dbReference type="Proteomes" id="UP001206236"/>
    </source>
</evidence>
<feature type="domain" description="Transposase InsH N-terminal" evidence="1">
    <location>
        <begin position="19"/>
        <end position="112"/>
    </location>
</feature>
<dbReference type="EMBL" id="JANGCN010000108">
    <property type="protein sequence ID" value="MCQ5154523.1"/>
    <property type="molecule type" value="Genomic_DNA"/>
</dbReference>
<gene>
    <name evidence="2" type="ORF">NE632_14650</name>
</gene>
<organism evidence="2 3">
    <name type="scientific">Ruminococcus bicirculans</name>
    <name type="common">ex Wegman et al. 2014</name>
    <dbReference type="NCBI Taxonomy" id="1160721"/>
    <lineage>
        <taxon>Bacteria</taxon>
        <taxon>Bacillati</taxon>
        <taxon>Bacillota</taxon>
        <taxon>Clostridia</taxon>
        <taxon>Eubacteriales</taxon>
        <taxon>Oscillospiraceae</taxon>
        <taxon>Ruminococcus</taxon>
    </lineage>
</organism>
<reference evidence="2" key="1">
    <citation type="submission" date="2022-06" db="EMBL/GenBank/DDBJ databases">
        <title>Isolation of gut microbiota from human fecal samples.</title>
        <authorList>
            <person name="Pamer E.G."/>
            <person name="Barat B."/>
            <person name="Waligurski E."/>
            <person name="Medina S."/>
            <person name="Paddock L."/>
            <person name="Mostad J."/>
        </authorList>
    </citation>
    <scope>NUCLEOTIDE SEQUENCE</scope>
    <source>
        <strain evidence="2">DFI.5.57</strain>
    </source>
</reference>
<protein>
    <submittedName>
        <fullName evidence="2">Transposase</fullName>
    </submittedName>
</protein>
<comment type="caution">
    <text evidence="2">The sequence shown here is derived from an EMBL/GenBank/DDBJ whole genome shotgun (WGS) entry which is preliminary data.</text>
</comment>
<evidence type="ECO:0000259" key="1">
    <source>
        <dbReference type="Pfam" id="PF05598"/>
    </source>
</evidence>
<dbReference type="PANTHER" id="PTHR33408:SF2">
    <property type="entry name" value="TRANSPOSASE DDE DOMAIN-CONTAINING PROTEIN"/>
    <property type="match status" value="1"/>
</dbReference>
<dbReference type="InterPro" id="IPR008490">
    <property type="entry name" value="Transposase_InsH_N"/>
</dbReference>
<name>A0AAW5KPA0_9FIRM</name>
<proteinExistence type="predicted"/>
<feature type="non-terminal residue" evidence="2">
    <location>
        <position position="191"/>
    </location>
</feature>
<dbReference type="AlphaFoldDB" id="A0AAW5KPA0"/>
<evidence type="ECO:0000313" key="2">
    <source>
        <dbReference type="EMBL" id="MCQ5154523.1"/>
    </source>
</evidence>
<accession>A0AAW5KPA0</accession>
<dbReference type="Pfam" id="PF05598">
    <property type="entry name" value="DUF772"/>
    <property type="match status" value="1"/>
</dbReference>
<dbReference type="RefSeq" id="WP_256322734.1">
    <property type="nucleotide sequence ID" value="NZ_JANGCN010000108.1"/>
</dbReference>